<dbReference type="GO" id="GO:1902626">
    <property type="term" value="P:assembly of large subunit precursor of preribosome"/>
    <property type="evidence" value="ECO:0007669"/>
    <property type="project" value="EnsemblFungi"/>
</dbReference>
<dbReference type="Pfam" id="PF17835">
    <property type="entry name" value="NOG1_N"/>
    <property type="match status" value="1"/>
</dbReference>
<dbReference type="AlphaFoldDB" id="A0A1Y1S9B6"/>
<dbReference type="PRINTS" id="PR00326">
    <property type="entry name" value="GTP1OBG"/>
</dbReference>
<dbReference type="Proteomes" id="UP000192639">
    <property type="component" value="Unassembled WGS sequence"/>
</dbReference>
<keyword evidence="4" id="KW-0342">GTP-binding</keyword>
<organism evidence="8 9">
    <name type="scientific">Enterospora canceri</name>
    <dbReference type="NCBI Taxonomy" id="1081671"/>
    <lineage>
        <taxon>Eukaryota</taxon>
        <taxon>Fungi</taxon>
        <taxon>Fungi incertae sedis</taxon>
        <taxon>Microsporidia</taxon>
        <taxon>Enterocytozoonidae</taxon>
        <taxon>Enterospora</taxon>
    </lineage>
</organism>
<dbReference type="Gene3D" id="3.40.50.300">
    <property type="entry name" value="P-loop containing nucleotide triphosphate hydrolases"/>
    <property type="match status" value="1"/>
</dbReference>
<dbReference type="Gene3D" id="1.20.120.1190">
    <property type="match status" value="1"/>
</dbReference>
<feature type="compositionally biased region" description="Basic and acidic residues" evidence="6">
    <location>
        <begin position="488"/>
        <end position="501"/>
    </location>
</feature>
<dbReference type="EMBL" id="LWDP01000004">
    <property type="protein sequence ID" value="ORD95053.1"/>
    <property type="molecule type" value="Genomic_DNA"/>
</dbReference>
<dbReference type="PANTHER" id="PTHR45759">
    <property type="entry name" value="NUCLEOLAR GTP-BINDING PROTEIN 1"/>
    <property type="match status" value="1"/>
</dbReference>
<feature type="compositionally biased region" description="Basic residues" evidence="6">
    <location>
        <begin position="502"/>
        <end position="516"/>
    </location>
</feature>
<accession>A0A1Y1S9B6</accession>
<dbReference type="GO" id="GO:0005737">
    <property type="term" value="C:cytoplasm"/>
    <property type="evidence" value="ECO:0007669"/>
    <property type="project" value="EnsemblFungi"/>
</dbReference>
<dbReference type="InterPro" id="IPR010674">
    <property type="entry name" value="NOG1_Rossman_fold_dom"/>
</dbReference>
<sequence>MTIRFNKIAPVPQANELVDICLSKTNRGTPTVIHRHLEITRIRNFYIRKIRFCAEQFSERIEHILAEFPVLDDIHPFFSELITILYDKDTYKISLGKLNSTRGKIGQIAKHSIKMIKYGDTMYRCKCLKRAGLGQMASLASKLKNELKYLEEVRQHFNRLPHINPLGRTAIVAGFPNVGKSSYVAAVTKCKSEVADYAFTTKDIFVGHVEHKSLQYQFLDTPGILDHALDERSRVEMLTIGAMAHLKSVVLFFIDASGTCGHSLAEQVALFNSISVLLNSKFIIVLAKGDLVKEVPVELNEFLENKVVVTISRMDKESFSRLTSLACETILDEKVEMKQEKVDGFMHRIRVVESRQKLPIYQGSHLGTNSLSGIRMENEAYLTSEKYDTIPEIMNGKNIMDFYGHGNILEAVRQIDVACRNAEEYDVLNKEEYELYDQINDCRRKAVQQNIFRKRGLVVKGHEVEEATVANEQSTRPNAGSVKHNKKVKQESEKRVVDNKPRHLFRGISNKHARTR</sequence>
<evidence type="ECO:0000256" key="3">
    <source>
        <dbReference type="ARBA" id="ARBA00022741"/>
    </source>
</evidence>
<evidence type="ECO:0000256" key="5">
    <source>
        <dbReference type="ARBA" id="ARBA00023242"/>
    </source>
</evidence>
<evidence type="ECO:0000256" key="6">
    <source>
        <dbReference type="SAM" id="MobiDB-lite"/>
    </source>
</evidence>
<dbReference type="PROSITE" id="PS51710">
    <property type="entry name" value="G_OBG"/>
    <property type="match status" value="1"/>
</dbReference>
<dbReference type="InterPro" id="IPR041623">
    <property type="entry name" value="NOG1_N"/>
</dbReference>
<comment type="subcellular location">
    <subcellularLocation>
        <location evidence="1">Nucleus</location>
        <location evidence="1">Nucleolus</location>
    </subcellularLocation>
</comment>
<dbReference type="InterPro" id="IPR006073">
    <property type="entry name" value="GTP-bd"/>
</dbReference>
<evidence type="ECO:0000313" key="9">
    <source>
        <dbReference type="Proteomes" id="UP000192639"/>
    </source>
</evidence>
<dbReference type="InterPro" id="IPR027417">
    <property type="entry name" value="P-loop_NTPase"/>
</dbReference>
<dbReference type="Pfam" id="PF08155">
    <property type="entry name" value="NOGCT"/>
    <property type="match status" value="1"/>
</dbReference>
<dbReference type="GO" id="GO:0000054">
    <property type="term" value="P:ribosomal subunit export from nucleus"/>
    <property type="evidence" value="ECO:0007669"/>
    <property type="project" value="EnsemblFungi"/>
</dbReference>
<proteinExistence type="predicted"/>
<dbReference type="SUPFAM" id="SSF52540">
    <property type="entry name" value="P-loop containing nucleoside triphosphate hydrolases"/>
    <property type="match status" value="1"/>
</dbReference>
<keyword evidence="9" id="KW-1185">Reference proteome</keyword>
<dbReference type="InterPro" id="IPR031167">
    <property type="entry name" value="G_OBG"/>
</dbReference>
<reference evidence="8 9" key="1">
    <citation type="journal article" date="2017" name="Environ. Microbiol.">
        <title>Decay of the glycolytic pathway and adaptation to intranuclear parasitism within Enterocytozoonidae microsporidia.</title>
        <authorList>
            <person name="Wiredu Boakye D."/>
            <person name="Jaroenlak P."/>
            <person name="Prachumwat A."/>
            <person name="Williams T.A."/>
            <person name="Bateman K.S."/>
            <person name="Itsathitphaisarn O."/>
            <person name="Sritunyalucksana K."/>
            <person name="Paszkiewicz K.H."/>
            <person name="Moore K.A."/>
            <person name="Stentiford G.D."/>
            <person name="Williams B.A."/>
        </authorList>
    </citation>
    <scope>NUCLEOTIDE SEQUENCE [LARGE SCALE GENOMIC DNA]</scope>
    <source>
        <strain evidence="8 9">GB1</strain>
    </source>
</reference>
<protein>
    <submittedName>
        <fullName evidence="8">GTPase</fullName>
    </submittedName>
</protein>
<dbReference type="GO" id="GO:0005525">
    <property type="term" value="F:GTP binding"/>
    <property type="evidence" value="ECO:0007669"/>
    <property type="project" value="UniProtKB-KW"/>
</dbReference>
<dbReference type="OrthoDB" id="415015at2759"/>
<keyword evidence="2" id="KW-0690">Ribosome biogenesis</keyword>
<feature type="region of interest" description="Disordered" evidence="6">
    <location>
        <begin position="468"/>
        <end position="516"/>
    </location>
</feature>
<evidence type="ECO:0000313" key="8">
    <source>
        <dbReference type="EMBL" id="ORD95053.1"/>
    </source>
</evidence>
<dbReference type="InterPro" id="IPR012973">
    <property type="entry name" value="NOG_C"/>
</dbReference>
<dbReference type="GO" id="GO:0006364">
    <property type="term" value="P:rRNA processing"/>
    <property type="evidence" value="ECO:0007669"/>
    <property type="project" value="EnsemblFungi"/>
</dbReference>
<keyword evidence="5" id="KW-0539">Nucleus</keyword>
<dbReference type="GO" id="GO:0005730">
    <property type="term" value="C:nucleolus"/>
    <property type="evidence" value="ECO:0007669"/>
    <property type="project" value="UniProtKB-SubCell"/>
</dbReference>
<dbReference type="GO" id="GO:0030687">
    <property type="term" value="C:preribosome, large subunit precursor"/>
    <property type="evidence" value="ECO:0007669"/>
    <property type="project" value="EnsemblFungi"/>
</dbReference>
<evidence type="ECO:0000256" key="2">
    <source>
        <dbReference type="ARBA" id="ARBA00022517"/>
    </source>
</evidence>
<keyword evidence="3" id="KW-0547">Nucleotide-binding</keyword>
<gene>
    <name evidence="8" type="primary">GTPase</name>
    <name evidence="8" type="ORF">ECANGB1_2474</name>
</gene>
<dbReference type="VEuPathDB" id="MicrosporidiaDB:ECANGB1_2474"/>
<comment type="caution">
    <text evidence="8">The sequence shown here is derived from an EMBL/GenBank/DDBJ whole genome shotgun (WGS) entry which is preliminary data.</text>
</comment>
<evidence type="ECO:0000256" key="1">
    <source>
        <dbReference type="ARBA" id="ARBA00004604"/>
    </source>
</evidence>
<dbReference type="Pfam" id="PF06858">
    <property type="entry name" value="NOG1"/>
    <property type="match status" value="1"/>
</dbReference>
<evidence type="ECO:0000259" key="7">
    <source>
        <dbReference type="PROSITE" id="PS51710"/>
    </source>
</evidence>
<feature type="domain" description="OBG-type G" evidence="7">
    <location>
        <begin position="168"/>
        <end position="331"/>
    </location>
</feature>
<evidence type="ECO:0000256" key="4">
    <source>
        <dbReference type="ARBA" id="ARBA00023134"/>
    </source>
</evidence>
<name>A0A1Y1S9B6_9MICR</name>
<dbReference type="CDD" id="cd01897">
    <property type="entry name" value="NOG"/>
    <property type="match status" value="1"/>
</dbReference>